<name>A0A482W1F0_ASBVE</name>
<dbReference type="Proteomes" id="UP000292052">
    <property type="component" value="Unassembled WGS sequence"/>
</dbReference>
<protein>
    <submittedName>
        <fullName evidence="1">Tnp P element domain containing protein</fullName>
    </submittedName>
</protein>
<evidence type="ECO:0000313" key="2">
    <source>
        <dbReference type="Proteomes" id="UP000292052"/>
    </source>
</evidence>
<evidence type="ECO:0000313" key="1">
    <source>
        <dbReference type="EMBL" id="RZC38972.1"/>
    </source>
</evidence>
<accession>A0A482W1F0</accession>
<organism evidence="1 2">
    <name type="scientific">Asbolus verrucosus</name>
    <name type="common">Desert ironclad beetle</name>
    <dbReference type="NCBI Taxonomy" id="1661398"/>
    <lineage>
        <taxon>Eukaryota</taxon>
        <taxon>Metazoa</taxon>
        <taxon>Ecdysozoa</taxon>
        <taxon>Arthropoda</taxon>
        <taxon>Hexapoda</taxon>
        <taxon>Insecta</taxon>
        <taxon>Pterygota</taxon>
        <taxon>Neoptera</taxon>
        <taxon>Endopterygota</taxon>
        <taxon>Coleoptera</taxon>
        <taxon>Polyphaga</taxon>
        <taxon>Cucujiformia</taxon>
        <taxon>Tenebrionidae</taxon>
        <taxon>Pimeliinae</taxon>
        <taxon>Asbolus</taxon>
    </lineage>
</organism>
<gene>
    <name evidence="1" type="ORF">BDFB_013493</name>
</gene>
<dbReference type="AlphaFoldDB" id="A0A482W1F0"/>
<dbReference type="OrthoDB" id="6627680at2759"/>
<dbReference type="EMBL" id="QDEB01038383">
    <property type="protein sequence ID" value="RZC38972.1"/>
    <property type="molecule type" value="Genomic_DNA"/>
</dbReference>
<comment type="caution">
    <text evidence="1">The sequence shown here is derived from an EMBL/GenBank/DDBJ whole genome shotgun (WGS) entry which is preliminary data.</text>
</comment>
<keyword evidence="2" id="KW-1185">Reference proteome</keyword>
<reference evidence="1 2" key="1">
    <citation type="submission" date="2017-03" db="EMBL/GenBank/DDBJ databases">
        <title>Genome of the blue death feigning beetle - Asbolus verrucosus.</title>
        <authorList>
            <person name="Rider S.D."/>
        </authorList>
    </citation>
    <scope>NUCLEOTIDE SEQUENCE [LARGE SCALE GENOMIC DNA]</scope>
    <source>
        <strain evidence="1">Butters</strain>
        <tissue evidence="1">Head and leg muscle</tissue>
    </source>
</reference>
<proteinExistence type="predicted"/>
<sequence length="60" mass="7020">MKKLENPHTRPVWSLEEISQAIVIYSTGPRAYRLLFKEGYPFPGVFTLRSWIKKIKIMPG</sequence>